<dbReference type="InterPro" id="IPR036397">
    <property type="entry name" value="RNaseH_sf"/>
</dbReference>
<proteinExistence type="predicted"/>
<accession>A0A0L7QRD7</accession>
<feature type="non-terminal residue" evidence="1">
    <location>
        <position position="1"/>
    </location>
</feature>
<keyword evidence="2" id="KW-1185">Reference proteome</keyword>
<gene>
    <name evidence="1" type="ORF">WH47_07092</name>
</gene>
<dbReference type="PANTHER" id="PTHR47326:SF1">
    <property type="entry name" value="HTH PSQ-TYPE DOMAIN-CONTAINING PROTEIN"/>
    <property type="match status" value="1"/>
</dbReference>
<evidence type="ECO:0000313" key="1">
    <source>
        <dbReference type="EMBL" id="KOC61193.1"/>
    </source>
</evidence>
<dbReference type="AlphaFoldDB" id="A0A0L7QRD7"/>
<dbReference type="PANTHER" id="PTHR47326">
    <property type="entry name" value="TRANSPOSABLE ELEMENT TC3 TRANSPOSASE-LIKE PROTEIN"/>
    <property type="match status" value="1"/>
</dbReference>
<evidence type="ECO:0000313" key="2">
    <source>
        <dbReference type="Proteomes" id="UP000053825"/>
    </source>
</evidence>
<dbReference type="Proteomes" id="UP000053825">
    <property type="component" value="Unassembled WGS sequence"/>
</dbReference>
<name>A0A0L7QRD7_9HYME</name>
<dbReference type="Gene3D" id="3.30.420.10">
    <property type="entry name" value="Ribonuclease H-like superfamily/Ribonuclease H"/>
    <property type="match status" value="1"/>
</dbReference>
<protein>
    <submittedName>
        <fullName evidence="1">Uncharacterized protein</fullName>
    </submittedName>
</protein>
<organism evidence="1 2">
    <name type="scientific">Habropoda laboriosa</name>
    <dbReference type="NCBI Taxonomy" id="597456"/>
    <lineage>
        <taxon>Eukaryota</taxon>
        <taxon>Metazoa</taxon>
        <taxon>Ecdysozoa</taxon>
        <taxon>Arthropoda</taxon>
        <taxon>Hexapoda</taxon>
        <taxon>Insecta</taxon>
        <taxon>Pterygota</taxon>
        <taxon>Neoptera</taxon>
        <taxon>Endopterygota</taxon>
        <taxon>Hymenoptera</taxon>
        <taxon>Apocrita</taxon>
        <taxon>Aculeata</taxon>
        <taxon>Apoidea</taxon>
        <taxon>Anthophila</taxon>
        <taxon>Apidae</taxon>
        <taxon>Habropoda</taxon>
    </lineage>
</organism>
<dbReference type="GO" id="GO:0003676">
    <property type="term" value="F:nucleic acid binding"/>
    <property type="evidence" value="ECO:0007669"/>
    <property type="project" value="InterPro"/>
</dbReference>
<dbReference type="EMBL" id="KQ414780">
    <property type="protein sequence ID" value="KOC61193.1"/>
    <property type="molecule type" value="Genomic_DNA"/>
</dbReference>
<reference evidence="1 2" key="1">
    <citation type="submission" date="2015-07" db="EMBL/GenBank/DDBJ databases">
        <title>The genome of Habropoda laboriosa.</title>
        <authorList>
            <person name="Pan H."/>
            <person name="Kapheim K."/>
        </authorList>
    </citation>
    <scope>NUCLEOTIDE SEQUENCE [LARGE SCALE GENOMIC DNA]</scope>
    <source>
        <strain evidence="1">0110345459</strain>
    </source>
</reference>
<sequence>SWQPRSPDQFSLDYFLRGTLKNKVYRETPTTEENMQERICEACATLASGTIRDHMRILWIKLSLISR</sequence>